<evidence type="ECO:0000256" key="1">
    <source>
        <dbReference type="SAM" id="SignalP"/>
    </source>
</evidence>
<accession>A0A316R367</accession>
<comment type="caution">
    <text evidence="2">The sequence shown here is derived from an EMBL/GenBank/DDBJ whole genome shotgun (WGS) entry which is preliminary data.</text>
</comment>
<name>A0A316R367_9BACT</name>
<evidence type="ECO:0000313" key="3">
    <source>
        <dbReference type="Proteomes" id="UP000262954"/>
    </source>
</evidence>
<proteinExistence type="predicted"/>
<reference evidence="2 3" key="1">
    <citation type="journal article" date="2018" name="Nat. Biotechnol.">
        <title>A standardized bacterial taxonomy based on genome phylogeny substantially revises the tree of life.</title>
        <authorList>
            <person name="Parks D.H."/>
            <person name="Chuvochina M."/>
            <person name="Waite D.W."/>
            <person name="Rinke C."/>
            <person name="Skarshewski A."/>
            <person name="Chaumeil P.A."/>
            <person name="Hugenholtz P."/>
        </authorList>
    </citation>
    <scope>NUCLEOTIDE SEQUENCE [LARGE SCALE GENOMIC DNA]</scope>
    <source>
        <strain evidence="2">UBA11482</strain>
    </source>
</reference>
<dbReference type="Proteomes" id="UP000262954">
    <property type="component" value="Unassembled WGS sequence"/>
</dbReference>
<dbReference type="EMBL" id="DNWC01000051">
    <property type="protein sequence ID" value="HBJ08086.1"/>
    <property type="molecule type" value="Genomic_DNA"/>
</dbReference>
<evidence type="ECO:0008006" key="4">
    <source>
        <dbReference type="Google" id="ProtNLM"/>
    </source>
</evidence>
<sequence>MKVVNLCVSLLVLSFVVACQPKTTTSDQIADEVYQVDSLLVLQDSLIGDTVEVEGFCVDICGHGGSHITLMGSDTTQIVNVEAGPQIGSFSNDLRNNNVRVKVVINEQRVDEAFLSDWEHRLDESLKTPQGNPEAVAMLKQQIAEIRAAIAERAEKENKNYYSQYHIVASEYAVQ</sequence>
<dbReference type="PROSITE" id="PS51257">
    <property type="entry name" value="PROKAR_LIPOPROTEIN"/>
    <property type="match status" value="1"/>
</dbReference>
<gene>
    <name evidence="2" type="ORF">DDY73_03700</name>
</gene>
<dbReference type="AlphaFoldDB" id="A0A316R367"/>
<protein>
    <recommendedName>
        <fullName evidence="4">DUF4369 domain-containing protein</fullName>
    </recommendedName>
</protein>
<evidence type="ECO:0000313" key="2">
    <source>
        <dbReference type="EMBL" id="HBJ08086.1"/>
    </source>
</evidence>
<dbReference type="RefSeq" id="WP_009317963.1">
    <property type="nucleotide sequence ID" value="NZ_CABKQP010000003.1"/>
</dbReference>
<feature type="signal peptide" evidence="1">
    <location>
        <begin position="1"/>
        <end position="18"/>
    </location>
</feature>
<organism evidence="2 3">
    <name type="scientific">Coprobacter fastidiosus</name>
    <dbReference type="NCBI Taxonomy" id="1099853"/>
    <lineage>
        <taxon>Bacteria</taxon>
        <taxon>Pseudomonadati</taxon>
        <taxon>Bacteroidota</taxon>
        <taxon>Bacteroidia</taxon>
        <taxon>Bacteroidales</taxon>
        <taxon>Barnesiellaceae</taxon>
        <taxon>Coprobacter</taxon>
    </lineage>
</organism>
<feature type="chain" id="PRO_5030062737" description="DUF4369 domain-containing protein" evidence="1">
    <location>
        <begin position="19"/>
        <end position="175"/>
    </location>
</feature>
<keyword evidence="1" id="KW-0732">Signal</keyword>